<dbReference type="STRING" id="714943.Mucpa_0815"/>
<accession>H1YA12</accession>
<organism evidence="1 2">
    <name type="scientific">Mucilaginibacter paludis DSM 18603</name>
    <dbReference type="NCBI Taxonomy" id="714943"/>
    <lineage>
        <taxon>Bacteria</taxon>
        <taxon>Pseudomonadati</taxon>
        <taxon>Bacteroidota</taxon>
        <taxon>Sphingobacteriia</taxon>
        <taxon>Sphingobacteriales</taxon>
        <taxon>Sphingobacteriaceae</taxon>
        <taxon>Mucilaginibacter</taxon>
    </lineage>
</organism>
<dbReference type="AlphaFoldDB" id="H1YA12"/>
<evidence type="ECO:0000313" key="1">
    <source>
        <dbReference type="EMBL" id="EHQ24996.1"/>
    </source>
</evidence>
<name>H1YA12_9SPHI</name>
<sequence length="320" mass="35807">MDILSVQSILASLISGNASCATAQLATCLSPYLQQPGLCSRLTNRGIPIELAFVWPNYQVRCTIDEDMYSDQETRFSKSLKKVSDSRDNGTGQIIINHLYACLQSTPQSFRYGAWLGLRPSRAVPKLYVEIAPATRQQNVLGQHIPDIARVMERGILPVMFGWQADSGSFEVYYKASFMYPADIDKILSFYKLPLLGADVEYLCKLLVYRNINQHYPMPDIGFSVSFNAQGVAEAFTLYAFAQSMLGPDFQIRHAILRLGDHQGWNMEQYKLLSQPLETPDYCINTYHGMVGFVVAKEGGVQFTVGLSPFLTEDMLGHAV</sequence>
<protein>
    <submittedName>
        <fullName evidence="1">Uncharacterized protein</fullName>
    </submittedName>
</protein>
<reference evidence="1" key="1">
    <citation type="submission" date="2011-09" db="EMBL/GenBank/DDBJ databases">
        <title>The permanent draft genome of Mucilaginibacter paludis DSM 18603.</title>
        <authorList>
            <consortium name="US DOE Joint Genome Institute (JGI-PGF)"/>
            <person name="Lucas S."/>
            <person name="Han J."/>
            <person name="Lapidus A."/>
            <person name="Bruce D."/>
            <person name="Goodwin L."/>
            <person name="Pitluck S."/>
            <person name="Peters L."/>
            <person name="Kyrpides N."/>
            <person name="Mavromatis K."/>
            <person name="Ivanova N."/>
            <person name="Mikhailova N."/>
            <person name="Held B."/>
            <person name="Detter J.C."/>
            <person name="Tapia R."/>
            <person name="Han C."/>
            <person name="Land M."/>
            <person name="Hauser L."/>
            <person name="Markowitz V."/>
            <person name="Cheng J.-F."/>
            <person name="Hugenholtz P."/>
            <person name="Woyke T."/>
            <person name="Wu D."/>
            <person name="Tindall B."/>
            <person name="Brambilla E."/>
            <person name="Klenk H.-P."/>
            <person name="Eisen J.A."/>
        </authorList>
    </citation>
    <scope>NUCLEOTIDE SEQUENCE [LARGE SCALE GENOMIC DNA]</scope>
    <source>
        <strain evidence="1">DSM 18603</strain>
    </source>
</reference>
<keyword evidence="2" id="KW-1185">Reference proteome</keyword>
<dbReference type="EMBL" id="CM001403">
    <property type="protein sequence ID" value="EHQ24996.1"/>
    <property type="molecule type" value="Genomic_DNA"/>
</dbReference>
<gene>
    <name evidence="1" type="ORF">Mucpa_0815</name>
</gene>
<dbReference type="eggNOG" id="ENOG50334NM">
    <property type="taxonomic scope" value="Bacteria"/>
</dbReference>
<proteinExistence type="predicted"/>
<dbReference type="Proteomes" id="UP000002774">
    <property type="component" value="Chromosome"/>
</dbReference>
<dbReference type="HOGENOM" id="CLU_868247_0_0_10"/>
<evidence type="ECO:0000313" key="2">
    <source>
        <dbReference type="Proteomes" id="UP000002774"/>
    </source>
</evidence>